<dbReference type="RefSeq" id="YP_009182228.1">
    <property type="nucleotide sequence ID" value="NC_028491.1"/>
</dbReference>
<keyword evidence="2" id="KW-1185">Reference proteome</keyword>
<dbReference type="InterPro" id="IPR007703">
    <property type="entry name" value="PIF3"/>
</dbReference>
<dbReference type="KEGG" id="vg:26373989"/>
<protein>
    <submittedName>
        <fullName evidence="1">Per os infectivity factor 3</fullName>
    </submittedName>
</protein>
<dbReference type="GeneID" id="26373989"/>
<organism evidence="1 2">
    <name type="scientific">Diatraea saccharalis granulovirus</name>
    <dbReference type="NCBI Taxonomy" id="1675862"/>
    <lineage>
        <taxon>Viruses</taxon>
        <taxon>Viruses incertae sedis</taxon>
        <taxon>Naldaviricetes</taxon>
        <taxon>Lefavirales</taxon>
        <taxon>Baculoviridae</taxon>
        <taxon>Betabaculovirus</taxon>
        <taxon>Betabaculovirus disaccharalis</taxon>
    </lineage>
</organism>
<evidence type="ECO:0000313" key="1">
    <source>
        <dbReference type="EMBL" id="AKN80713.1"/>
    </source>
</evidence>
<dbReference type="OrthoDB" id="9997at10239"/>
<dbReference type="Pfam" id="PF05006">
    <property type="entry name" value="PIF3"/>
    <property type="match status" value="1"/>
</dbReference>
<gene>
    <name evidence="1" type="primary">pif-3</name>
</gene>
<dbReference type="EMBL" id="KP296186">
    <property type="protein sequence ID" value="AKN80713.1"/>
    <property type="molecule type" value="Genomic_DNA"/>
</dbReference>
<proteinExistence type="predicted"/>
<name>A0A0R7EYP7_9BBAC</name>
<evidence type="ECO:0000313" key="2">
    <source>
        <dbReference type="Proteomes" id="UP000203433"/>
    </source>
</evidence>
<sequence>MWWMLVFSLFVLFLMLYNIPEQRRRRREVKMVFDRHNILDCNLINVPCVTNEQCRDNCREGMLHRCNEWGFCQRTVQHHQQQEEELDDCDASRGLITILNAMGEIVKKMCVSLYRDVIDDNGNLLPYVCTPGNMLIDLEQRPFNVSDCICASGYTRFSYSPGAFSRSTPVCIPNVSAALFRRVYE</sequence>
<dbReference type="Proteomes" id="UP000203433">
    <property type="component" value="Segment"/>
</dbReference>
<reference evidence="1 2" key="1">
    <citation type="journal article" date="2015" name="J. Virol.">
        <title>A betabaculovirus-encoded gp64 homolog is a functional envelope fusion protein.</title>
        <authorList>
            <person name="Ardisson-Araujo D.M."/>
            <person name="Melo F.L."/>
            <person name="Clem R.J."/>
            <person name="Wolff J.L."/>
            <person name="Ribeiro B.M."/>
        </authorList>
    </citation>
    <scope>NUCLEOTIDE SEQUENCE [LARGE SCALE GENOMIC DNA]</scope>
    <source>
        <strain evidence="1 2">Parana-2009</strain>
    </source>
</reference>
<accession>A0A0R7EYP7</accession>